<dbReference type="InterPro" id="IPR007848">
    <property type="entry name" value="Small_mtfrase_dom"/>
</dbReference>
<dbReference type="InterPro" id="IPR002052">
    <property type="entry name" value="DNA_methylase_N6_adenine_CS"/>
</dbReference>
<keyword evidence="4 8" id="KW-0808">Transferase</keyword>
<dbReference type="GO" id="GO:0008276">
    <property type="term" value="F:protein methyltransferase activity"/>
    <property type="evidence" value="ECO:0007669"/>
    <property type="project" value="TreeGrafter"/>
</dbReference>
<dbReference type="GO" id="GO:0003676">
    <property type="term" value="F:nucleic acid binding"/>
    <property type="evidence" value="ECO:0007669"/>
    <property type="project" value="InterPro"/>
</dbReference>
<evidence type="ECO:0000256" key="3">
    <source>
        <dbReference type="ARBA" id="ARBA00022603"/>
    </source>
</evidence>
<dbReference type="Gene3D" id="3.40.50.150">
    <property type="entry name" value="Vaccinia Virus protein VP39"/>
    <property type="match status" value="1"/>
</dbReference>
<organism evidence="8">
    <name type="scientific">Tetraselmis sp. GSL018</name>
    <dbReference type="NCBI Taxonomy" id="582737"/>
    <lineage>
        <taxon>Eukaryota</taxon>
        <taxon>Viridiplantae</taxon>
        <taxon>Chlorophyta</taxon>
        <taxon>core chlorophytes</taxon>
        <taxon>Chlorodendrophyceae</taxon>
        <taxon>Chlorodendrales</taxon>
        <taxon>Chlorodendraceae</taxon>
        <taxon>Tetraselmis</taxon>
    </lineage>
</organism>
<reference evidence="8" key="1">
    <citation type="submission" date="2014-05" db="EMBL/GenBank/DDBJ databases">
        <title>The transcriptome of the halophilic microalga Tetraselmis sp. GSL018 isolated from the Great Salt Lake, Utah.</title>
        <authorList>
            <person name="Jinkerson R.E."/>
            <person name="D'Adamo S."/>
            <person name="Posewitz M.C."/>
        </authorList>
    </citation>
    <scope>NUCLEOTIDE SEQUENCE</scope>
    <source>
        <strain evidence="8">GSL018</strain>
    </source>
</reference>
<gene>
    <name evidence="8" type="ORF">TSPGSL018_5229</name>
</gene>
<dbReference type="CDD" id="cd02440">
    <property type="entry name" value="AdoMet_MTases"/>
    <property type="match status" value="1"/>
</dbReference>
<dbReference type="EMBL" id="GBEZ01016300">
    <property type="protein sequence ID" value="JAC69938.1"/>
    <property type="molecule type" value="Transcribed_RNA"/>
</dbReference>
<evidence type="ECO:0000256" key="2">
    <source>
        <dbReference type="ARBA" id="ARBA00006149"/>
    </source>
</evidence>
<dbReference type="GO" id="GO:0008757">
    <property type="term" value="F:S-adenosylmethionine-dependent methyltransferase activity"/>
    <property type="evidence" value="ECO:0007669"/>
    <property type="project" value="TreeGrafter"/>
</dbReference>
<evidence type="ECO:0000256" key="5">
    <source>
        <dbReference type="ARBA" id="ARBA00022691"/>
    </source>
</evidence>
<keyword evidence="3 8" id="KW-0489">Methyltransferase</keyword>
<comment type="subcellular location">
    <subcellularLocation>
        <location evidence="1">Nucleus</location>
    </subcellularLocation>
</comment>
<feature type="domain" description="Methyltransferase small" evidence="7">
    <location>
        <begin position="61"/>
        <end position="149"/>
    </location>
</feature>
<dbReference type="GO" id="GO:0005634">
    <property type="term" value="C:nucleus"/>
    <property type="evidence" value="ECO:0007669"/>
    <property type="project" value="UniProtKB-SubCell"/>
</dbReference>
<comment type="similarity">
    <text evidence="2">Belongs to the eukaryotic/archaeal PrmC-related family.</text>
</comment>
<sequence length="248" mass="27296">MESKDSKVCMFELADIRKVSMAKDVYEPCEVTLWKRYPNIEPCEDSFALVDAVASSWTLLQESRPQLCVEIGSGSGYVSCSISSILSDLRCSAQILATDISFKAAVATRETLGTHKVANVDVVCTDLFGALLPNLHGRVDLLVFNPPYVPTPDDEVPDTAAGAYGADDGIRAAWAGGYRGRRVIDRLLPLVDRVLSPAGHFFMVTVLENEPEEILESFRGRGFHGRVALERGADEERLKVLHIARQRL</sequence>
<dbReference type="PROSITE" id="PS00092">
    <property type="entry name" value="N6_MTASE"/>
    <property type="match status" value="1"/>
</dbReference>
<accession>A0A061RD79</accession>
<dbReference type="AlphaFoldDB" id="A0A061RD79"/>
<dbReference type="Pfam" id="PF05175">
    <property type="entry name" value="MTS"/>
    <property type="match status" value="1"/>
</dbReference>
<dbReference type="GO" id="GO:0032259">
    <property type="term" value="P:methylation"/>
    <property type="evidence" value="ECO:0007669"/>
    <property type="project" value="UniProtKB-KW"/>
</dbReference>
<evidence type="ECO:0000256" key="4">
    <source>
        <dbReference type="ARBA" id="ARBA00022679"/>
    </source>
</evidence>
<evidence type="ECO:0000256" key="1">
    <source>
        <dbReference type="ARBA" id="ARBA00004123"/>
    </source>
</evidence>
<evidence type="ECO:0000313" key="8">
    <source>
        <dbReference type="EMBL" id="JAC69938.1"/>
    </source>
</evidence>
<dbReference type="PANTHER" id="PTHR45875">
    <property type="entry name" value="METHYLTRANSFERASE N6AMT1"/>
    <property type="match status" value="1"/>
</dbReference>
<evidence type="ECO:0000259" key="7">
    <source>
        <dbReference type="Pfam" id="PF05175"/>
    </source>
</evidence>
<dbReference type="GO" id="GO:0035657">
    <property type="term" value="C:eRF1 methyltransferase complex"/>
    <property type="evidence" value="ECO:0007669"/>
    <property type="project" value="TreeGrafter"/>
</dbReference>
<protein>
    <submittedName>
        <fullName evidence="8">S-adenosyl-l-methionine-dependent methyltransferase</fullName>
    </submittedName>
</protein>
<dbReference type="PANTHER" id="PTHR45875:SF1">
    <property type="entry name" value="METHYLTRANSFERASE N6AMT1"/>
    <property type="match status" value="1"/>
</dbReference>
<keyword evidence="5" id="KW-0949">S-adenosyl-L-methionine</keyword>
<keyword evidence="6" id="KW-0539">Nucleus</keyword>
<dbReference type="InterPro" id="IPR052190">
    <property type="entry name" value="Euk-Arch_PrmC-MTase"/>
</dbReference>
<proteinExistence type="inferred from homology"/>
<dbReference type="InterPro" id="IPR029063">
    <property type="entry name" value="SAM-dependent_MTases_sf"/>
</dbReference>
<dbReference type="SUPFAM" id="SSF53335">
    <property type="entry name" value="S-adenosyl-L-methionine-dependent methyltransferases"/>
    <property type="match status" value="1"/>
</dbReference>
<dbReference type="FunFam" id="3.40.50.150:FF:000077">
    <property type="entry name" value="HemK methyltransferase family member 2"/>
    <property type="match status" value="1"/>
</dbReference>
<evidence type="ECO:0000256" key="6">
    <source>
        <dbReference type="ARBA" id="ARBA00023242"/>
    </source>
</evidence>
<name>A0A061RD79_9CHLO</name>